<dbReference type="GeneID" id="110764503"/>
<dbReference type="PANTHER" id="PTHR38926">
    <property type="entry name" value="F-BOX DOMAIN CONTAINING PROTEIN, EXPRESSED"/>
    <property type="match status" value="1"/>
</dbReference>
<dbReference type="PANTHER" id="PTHR38926:SF5">
    <property type="entry name" value="F-BOX AND LEUCINE-RICH REPEAT PROTEIN 6"/>
    <property type="match status" value="1"/>
</dbReference>
<organism evidence="1 2">
    <name type="scientific">Prunus avium</name>
    <name type="common">Cherry</name>
    <name type="synonym">Cerasus avium</name>
    <dbReference type="NCBI Taxonomy" id="42229"/>
    <lineage>
        <taxon>Eukaryota</taxon>
        <taxon>Viridiplantae</taxon>
        <taxon>Streptophyta</taxon>
        <taxon>Embryophyta</taxon>
        <taxon>Tracheophyta</taxon>
        <taxon>Spermatophyta</taxon>
        <taxon>Magnoliopsida</taxon>
        <taxon>eudicotyledons</taxon>
        <taxon>Gunneridae</taxon>
        <taxon>Pentapetalae</taxon>
        <taxon>rosids</taxon>
        <taxon>fabids</taxon>
        <taxon>Rosales</taxon>
        <taxon>Rosaceae</taxon>
        <taxon>Amygdaloideae</taxon>
        <taxon>Amygdaleae</taxon>
        <taxon>Prunus</taxon>
    </lineage>
</organism>
<dbReference type="KEGG" id="pavi:110764503"/>
<evidence type="ECO:0000313" key="2">
    <source>
        <dbReference type="RefSeq" id="XP_021823182.1"/>
    </source>
</evidence>
<dbReference type="Gramene" id="Pav_sc0001082.1_g250.1.br:mrna">
    <property type="protein sequence ID" value="Pav_sc0001082.1_g250.1.br:mrna"/>
    <property type="gene ID" value="Pav_sc0001082.1_g250.1.br"/>
</dbReference>
<dbReference type="InterPro" id="IPR032675">
    <property type="entry name" value="LRR_dom_sf"/>
</dbReference>
<protein>
    <submittedName>
        <fullName evidence="2">Uncharacterized protein LOC110764503</fullName>
    </submittedName>
</protein>
<accession>A0A6P5T7N0</accession>
<reference evidence="2" key="1">
    <citation type="submission" date="2025-08" db="UniProtKB">
        <authorList>
            <consortium name="RefSeq"/>
        </authorList>
    </citation>
    <scope>IDENTIFICATION</scope>
</reference>
<keyword evidence="1" id="KW-1185">Reference proteome</keyword>
<dbReference type="RefSeq" id="XP_021823182.1">
    <property type="nucleotide sequence ID" value="XM_021967490.1"/>
</dbReference>
<dbReference type="Gene3D" id="3.80.10.10">
    <property type="entry name" value="Ribonuclease Inhibitor"/>
    <property type="match status" value="1"/>
</dbReference>
<dbReference type="Proteomes" id="UP000515124">
    <property type="component" value="Unplaced"/>
</dbReference>
<gene>
    <name evidence="2" type="primary">LOC110764503</name>
</gene>
<dbReference type="AlphaFoldDB" id="A0A6P5T7N0"/>
<name>A0A6P5T7N0_PRUAV</name>
<dbReference type="SUPFAM" id="SSF52047">
    <property type="entry name" value="RNI-like"/>
    <property type="match status" value="1"/>
</dbReference>
<proteinExistence type="predicted"/>
<sequence>MGGFKRGLFGECFWKSGDGVTTLGCSLCMQESWYTASLNPSCWQCLIFPEHETGPDGFDLPTHDLWSSEDEIQTNIFGTFMNRFRCKYEIDERRFSITVFIKFVVNRSRGHATFLRLPGCCTFEALKYVADVCPRLTALSLPIYLVHQRPRIIPQLIAKWKHLEELSVGSSLDLKKTLSEISIHCKKFWRLHVANAYIGNAEALAIVKLVPDIKHLSLRRADIGRDNIVMLLQGCKELVVLNFSDCRGFDGGDDEIYTLASHITNFRCEGSFSDCCTDCDDYYERNAVYLCAYESD</sequence>
<evidence type="ECO:0000313" key="1">
    <source>
        <dbReference type="Proteomes" id="UP000515124"/>
    </source>
</evidence>